<dbReference type="EMBL" id="CAJNIZ010004710">
    <property type="protein sequence ID" value="CAE7235327.1"/>
    <property type="molecule type" value="Genomic_DNA"/>
</dbReference>
<name>A0A812KSF6_SYMPI</name>
<feature type="transmembrane region" description="Helical" evidence="2">
    <location>
        <begin position="209"/>
        <end position="233"/>
    </location>
</feature>
<organism evidence="3 4">
    <name type="scientific">Symbiodinium pilosum</name>
    <name type="common">Dinoflagellate</name>
    <dbReference type="NCBI Taxonomy" id="2952"/>
    <lineage>
        <taxon>Eukaryota</taxon>
        <taxon>Sar</taxon>
        <taxon>Alveolata</taxon>
        <taxon>Dinophyceae</taxon>
        <taxon>Suessiales</taxon>
        <taxon>Symbiodiniaceae</taxon>
        <taxon>Symbiodinium</taxon>
    </lineage>
</organism>
<comment type="caution">
    <text evidence="3">The sequence shown here is derived from an EMBL/GenBank/DDBJ whole genome shotgun (WGS) entry which is preliminary data.</text>
</comment>
<keyword evidence="2" id="KW-0472">Membrane</keyword>
<keyword evidence="2" id="KW-0812">Transmembrane</keyword>
<dbReference type="SUPFAM" id="SSF57850">
    <property type="entry name" value="RING/U-box"/>
    <property type="match status" value="1"/>
</dbReference>
<evidence type="ECO:0000256" key="1">
    <source>
        <dbReference type="SAM" id="MobiDB-lite"/>
    </source>
</evidence>
<gene>
    <name evidence="3" type="ORF">SPIL2461_LOCUS3786</name>
</gene>
<feature type="transmembrane region" description="Helical" evidence="2">
    <location>
        <begin position="430"/>
        <end position="459"/>
    </location>
</feature>
<evidence type="ECO:0000256" key="2">
    <source>
        <dbReference type="SAM" id="Phobius"/>
    </source>
</evidence>
<reference evidence="3" key="1">
    <citation type="submission" date="2021-02" db="EMBL/GenBank/DDBJ databases">
        <authorList>
            <person name="Dougan E. K."/>
            <person name="Rhodes N."/>
            <person name="Thang M."/>
            <person name="Chan C."/>
        </authorList>
    </citation>
    <scope>NUCLEOTIDE SEQUENCE</scope>
</reference>
<keyword evidence="4" id="KW-1185">Reference proteome</keyword>
<evidence type="ECO:0000313" key="4">
    <source>
        <dbReference type="Proteomes" id="UP000649617"/>
    </source>
</evidence>
<dbReference type="CDD" id="cd19757">
    <property type="entry name" value="Bbox1"/>
    <property type="match status" value="1"/>
</dbReference>
<proteinExistence type="predicted"/>
<feature type="compositionally biased region" description="Polar residues" evidence="1">
    <location>
        <begin position="546"/>
        <end position="561"/>
    </location>
</feature>
<dbReference type="AlphaFoldDB" id="A0A812KSF6"/>
<feature type="transmembrane region" description="Helical" evidence="2">
    <location>
        <begin position="392"/>
        <end position="410"/>
    </location>
</feature>
<evidence type="ECO:0000313" key="3">
    <source>
        <dbReference type="EMBL" id="CAE7235327.1"/>
    </source>
</evidence>
<feature type="compositionally biased region" description="Acidic residues" evidence="1">
    <location>
        <begin position="7"/>
        <end position="19"/>
    </location>
</feature>
<feature type="transmembrane region" description="Helical" evidence="2">
    <location>
        <begin position="322"/>
        <end position="341"/>
    </location>
</feature>
<dbReference type="Proteomes" id="UP000649617">
    <property type="component" value="Unassembled WGS sequence"/>
</dbReference>
<keyword evidence="2" id="KW-1133">Transmembrane helix</keyword>
<accession>A0A812KSF6</accession>
<sequence>MGATWSDEGEWEEESEESTGEGITKGVGTLYSLLSGQAVFEAEEAGYEGVWCDKCGDNAGLEADLYCIDCEAAFCWGCSGRWHHPGGCNELHSLEVIVKGEGKGLRIVTPLLDEMLICVAAYHIFEGLKDCINSQYLFRSDICPVVRKQQEWLAWADTLVFYHFKDALMHSCSNEDNFWKLLLDAWVRTVVTDSDSLFLLLRTLPNALLIHYLATTLIVPPFALAYASLLVLVRSVESRLPRNRFLCIVAAIAQHVSAASARLVSYNMKAPMHTKPRQRPSQDIWECWTYWTGRQMRWFDFYYRSTKECATQLLANTLRCVVIFRCLGICFGLGRFIRYFLDMVGLEQTIATQQLWFARVYHMLDTDQLVWRGFAGTLAVTAELLLRADIRGIATCLLGLAAFIALDVLLRVGVVQRRWLQQRRVQRTVLLPMLVVLVAVPTARWAFLVIYFGLALLLLSFERLVRYLTDKQQQYFEQQWNDTYRDLVLGRCPSYNGDAPCPCPCTHARESKSSRRLPKKEWRFRLRCFRKRAWRCKRRRAPPAGASTSTDSVSAPSDTGQ</sequence>
<feature type="region of interest" description="Disordered" evidence="1">
    <location>
        <begin position="1"/>
        <end position="23"/>
    </location>
</feature>
<protein>
    <submittedName>
        <fullName evidence="3">Uncharacterized protein</fullName>
    </submittedName>
</protein>
<feature type="region of interest" description="Disordered" evidence="1">
    <location>
        <begin position="537"/>
        <end position="561"/>
    </location>
</feature>